<dbReference type="SUPFAM" id="SSF81411">
    <property type="entry name" value="Mitochondrial cytochrome c oxidase subunit VIa"/>
    <property type="match status" value="1"/>
</dbReference>
<keyword evidence="5 12" id="KW-0999">Mitochondrion inner membrane</keyword>
<evidence type="ECO:0000256" key="1">
    <source>
        <dbReference type="ARBA" id="ARBA00004434"/>
    </source>
</evidence>
<dbReference type="FunFam" id="4.10.95.10:FF:000001">
    <property type="entry name" value="Cytochrome c oxidase subunit 6A, mitochondrial"/>
    <property type="match status" value="1"/>
</dbReference>
<evidence type="ECO:0000313" key="13">
    <source>
        <dbReference type="EMBL" id="BAN20335.1"/>
    </source>
</evidence>
<dbReference type="PROSITE" id="PS01329">
    <property type="entry name" value="COX6A"/>
    <property type="match status" value="1"/>
</dbReference>
<evidence type="ECO:0000256" key="11">
    <source>
        <dbReference type="RuleBase" id="RU004396"/>
    </source>
</evidence>
<keyword evidence="8" id="KW-0560">Oxidoreductase</keyword>
<name>R4WIB3_RIPPE</name>
<evidence type="ECO:0000256" key="9">
    <source>
        <dbReference type="ARBA" id="ARBA00023128"/>
    </source>
</evidence>
<keyword evidence="6" id="KW-0809">Transit peptide</keyword>
<dbReference type="Pfam" id="PF02046">
    <property type="entry name" value="COX6A"/>
    <property type="match status" value="1"/>
</dbReference>
<evidence type="ECO:0000256" key="3">
    <source>
        <dbReference type="ARBA" id="ARBA00005553"/>
    </source>
</evidence>
<evidence type="ECO:0000256" key="12">
    <source>
        <dbReference type="RuleBase" id="RU004397"/>
    </source>
</evidence>
<keyword evidence="4" id="KW-0812">Transmembrane</keyword>
<keyword evidence="10 12" id="KW-0472">Membrane</keyword>
<evidence type="ECO:0000256" key="6">
    <source>
        <dbReference type="ARBA" id="ARBA00022946"/>
    </source>
</evidence>
<evidence type="ECO:0000256" key="8">
    <source>
        <dbReference type="ARBA" id="ARBA00023002"/>
    </source>
</evidence>
<proteinExistence type="evidence at transcript level"/>
<evidence type="ECO:0000256" key="10">
    <source>
        <dbReference type="ARBA" id="ARBA00023136"/>
    </source>
</evidence>
<dbReference type="PIRSF" id="PIRSF000277">
    <property type="entry name" value="COX6A1"/>
    <property type="match status" value="1"/>
</dbReference>
<dbReference type="InterPro" id="IPR001349">
    <property type="entry name" value="Cyt_c_oxidase_su6a"/>
</dbReference>
<dbReference type="GO" id="GO:0016491">
    <property type="term" value="F:oxidoreductase activity"/>
    <property type="evidence" value="ECO:0007669"/>
    <property type="project" value="UniProtKB-KW"/>
</dbReference>
<sequence>MAAMRLLAKRCFSSTKSVFAEIPSASAVSGDHGAGVKLWRNISIFCGVPSIALCTANAWLAHQAHHHDERPEFIKYDYLAVRNKKFPWGDGNHSLFHNPHTNALPEGYEV</sequence>
<dbReference type="GO" id="GO:0005743">
    <property type="term" value="C:mitochondrial inner membrane"/>
    <property type="evidence" value="ECO:0007669"/>
    <property type="project" value="UniProtKB-SubCell"/>
</dbReference>
<protein>
    <recommendedName>
        <fullName evidence="12">Cytochrome c oxidase subunit</fullName>
    </recommendedName>
    <alternativeName>
        <fullName evidence="12">Cytochrome c oxidase polypeptide VIa</fullName>
    </alternativeName>
</protein>
<keyword evidence="7" id="KW-1133">Transmembrane helix</keyword>
<evidence type="ECO:0000256" key="4">
    <source>
        <dbReference type="ARBA" id="ARBA00022692"/>
    </source>
</evidence>
<dbReference type="Gene3D" id="4.10.95.10">
    <property type="entry name" value="Cytochrome c oxidase, subunit VIa"/>
    <property type="match status" value="1"/>
</dbReference>
<dbReference type="GO" id="GO:0030234">
    <property type="term" value="F:enzyme regulator activity"/>
    <property type="evidence" value="ECO:0007669"/>
    <property type="project" value="TreeGrafter"/>
</dbReference>
<organism evidence="13">
    <name type="scientific">Riptortus pedestris</name>
    <name type="common">Bean bug</name>
    <dbReference type="NCBI Taxonomy" id="329032"/>
    <lineage>
        <taxon>Eukaryota</taxon>
        <taxon>Metazoa</taxon>
        <taxon>Ecdysozoa</taxon>
        <taxon>Arthropoda</taxon>
        <taxon>Hexapoda</taxon>
        <taxon>Insecta</taxon>
        <taxon>Pterygota</taxon>
        <taxon>Neoptera</taxon>
        <taxon>Paraneoptera</taxon>
        <taxon>Hemiptera</taxon>
        <taxon>Heteroptera</taxon>
        <taxon>Panheteroptera</taxon>
        <taxon>Pentatomomorpha</taxon>
        <taxon>Coreoidea</taxon>
        <taxon>Alydidae</taxon>
        <taxon>Riptortus</taxon>
    </lineage>
</organism>
<dbReference type="InterPro" id="IPR018507">
    <property type="entry name" value="Cyt_c_oxidase_su6a_CS"/>
</dbReference>
<dbReference type="PANTHER" id="PTHR11504:SF0">
    <property type="entry name" value="CYTOCHROME C OXIDASE SUBUNIT"/>
    <property type="match status" value="1"/>
</dbReference>
<dbReference type="AlphaFoldDB" id="R4WIB3"/>
<dbReference type="InterPro" id="IPR036418">
    <property type="entry name" value="Cyt_c_oxidase_su6a_sf"/>
</dbReference>
<dbReference type="CDD" id="cd00925">
    <property type="entry name" value="Cyt_c_Oxidase_VIa"/>
    <property type="match status" value="1"/>
</dbReference>
<dbReference type="PANTHER" id="PTHR11504">
    <property type="entry name" value="CYTOCHROME C OXIDASE POLYPEPTIDE VIA"/>
    <property type="match status" value="1"/>
</dbReference>
<evidence type="ECO:0000256" key="7">
    <source>
        <dbReference type="ARBA" id="ARBA00022989"/>
    </source>
</evidence>
<comment type="pathway">
    <text evidence="2">Energy metabolism; oxidative phosphorylation.</text>
</comment>
<reference evidence="13" key="1">
    <citation type="journal article" date="2013" name="PLoS ONE">
        <title>Gene expression in gut symbiotic organ of stinkbug affected by extracellular bacterial symbiont.</title>
        <authorList>
            <person name="Futahashi R."/>
            <person name="Tanaka K."/>
            <person name="Tanahashi M."/>
            <person name="Nikoh N."/>
            <person name="Kikuchi Y."/>
            <person name="Lee B.L."/>
            <person name="Fukatsu T."/>
        </authorList>
    </citation>
    <scope>NUCLEOTIDE SEQUENCE</scope>
    <source>
        <tissue evidence="13">Midgut</tissue>
    </source>
</reference>
<dbReference type="UniPathway" id="UPA00705"/>
<comment type="subcellular location">
    <subcellularLocation>
        <location evidence="1">Mitochondrion inner membrane</location>
        <topology evidence="1">Single-pass membrane protein</topology>
    </subcellularLocation>
</comment>
<accession>R4WIB3</accession>
<evidence type="ECO:0000256" key="5">
    <source>
        <dbReference type="ARBA" id="ARBA00022792"/>
    </source>
</evidence>
<comment type="similarity">
    <text evidence="3 11">Belongs to the cytochrome c oxidase subunit 6A family.</text>
</comment>
<dbReference type="EMBL" id="AK417120">
    <property type="protein sequence ID" value="BAN20335.1"/>
    <property type="molecule type" value="mRNA"/>
</dbReference>
<keyword evidence="9 12" id="KW-0496">Mitochondrion</keyword>
<evidence type="ECO:0000256" key="2">
    <source>
        <dbReference type="ARBA" id="ARBA00004673"/>
    </source>
</evidence>
<dbReference type="GO" id="GO:0006123">
    <property type="term" value="P:mitochondrial electron transport, cytochrome c to oxygen"/>
    <property type="evidence" value="ECO:0007669"/>
    <property type="project" value="TreeGrafter"/>
</dbReference>